<dbReference type="Pfam" id="PF11951">
    <property type="entry name" value="Fungal_trans_2"/>
    <property type="match status" value="1"/>
</dbReference>
<dbReference type="Proteomes" id="UP000248961">
    <property type="component" value="Unassembled WGS sequence"/>
</dbReference>
<name>A0A395HL78_ASPHC</name>
<evidence type="ECO:0000313" key="8">
    <source>
        <dbReference type="Proteomes" id="UP000248961"/>
    </source>
</evidence>
<dbReference type="GeneID" id="37200116"/>
<evidence type="ECO:0000256" key="2">
    <source>
        <dbReference type="ARBA" id="ARBA00022833"/>
    </source>
</evidence>
<protein>
    <recommendedName>
        <fullName evidence="9">C6 zinc finger domain protein</fullName>
    </recommendedName>
</protein>
<accession>A0A395HL78</accession>
<reference evidence="7 8" key="1">
    <citation type="submission" date="2018-02" db="EMBL/GenBank/DDBJ databases">
        <title>The genomes of Aspergillus section Nigri reveals drivers in fungal speciation.</title>
        <authorList>
            <consortium name="DOE Joint Genome Institute"/>
            <person name="Vesth T.C."/>
            <person name="Nybo J."/>
            <person name="Theobald S."/>
            <person name="Brandl J."/>
            <person name="Frisvad J.C."/>
            <person name="Nielsen K.F."/>
            <person name="Lyhne E.K."/>
            <person name="Kogle M.E."/>
            <person name="Kuo A."/>
            <person name="Riley R."/>
            <person name="Clum A."/>
            <person name="Nolan M."/>
            <person name="Lipzen A."/>
            <person name="Salamov A."/>
            <person name="Henrissat B."/>
            <person name="Wiebenga A."/>
            <person name="De vries R.P."/>
            <person name="Grigoriev I.V."/>
            <person name="Mortensen U.H."/>
            <person name="Andersen M.R."/>
            <person name="Baker S.E."/>
        </authorList>
    </citation>
    <scope>NUCLEOTIDE SEQUENCE [LARGE SCALE GENOMIC DNA]</scope>
    <source>
        <strain evidence="7 8">CBS 101889</strain>
    </source>
</reference>
<keyword evidence="3" id="KW-0805">Transcription regulation</keyword>
<evidence type="ECO:0008006" key="9">
    <source>
        <dbReference type="Google" id="ProtNLM"/>
    </source>
</evidence>
<keyword evidence="1" id="KW-0479">Metal-binding</keyword>
<dbReference type="OrthoDB" id="3172332at2759"/>
<organism evidence="7 8">
    <name type="scientific">Aspergillus homomorphus (strain CBS 101889)</name>
    <dbReference type="NCBI Taxonomy" id="1450537"/>
    <lineage>
        <taxon>Eukaryota</taxon>
        <taxon>Fungi</taxon>
        <taxon>Dikarya</taxon>
        <taxon>Ascomycota</taxon>
        <taxon>Pezizomycotina</taxon>
        <taxon>Eurotiomycetes</taxon>
        <taxon>Eurotiomycetidae</taxon>
        <taxon>Eurotiales</taxon>
        <taxon>Aspergillaceae</taxon>
        <taxon>Aspergillus</taxon>
        <taxon>Aspergillus subgen. Circumdati</taxon>
    </lineage>
</organism>
<dbReference type="GO" id="GO:0003677">
    <property type="term" value="F:DNA binding"/>
    <property type="evidence" value="ECO:0007669"/>
    <property type="project" value="UniProtKB-KW"/>
</dbReference>
<evidence type="ECO:0000256" key="6">
    <source>
        <dbReference type="ARBA" id="ARBA00023242"/>
    </source>
</evidence>
<gene>
    <name evidence="7" type="ORF">BO97DRAFT_408322</name>
</gene>
<dbReference type="PANTHER" id="PTHR36206">
    <property type="entry name" value="ASPERCRYPTIN BIOSYNTHESIS CLUSTER-SPECIFIC TRANSCRIPTION REGULATOR ATNN-RELATED"/>
    <property type="match status" value="1"/>
</dbReference>
<dbReference type="STRING" id="1450537.A0A395HL78"/>
<dbReference type="AlphaFoldDB" id="A0A395HL78"/>
<dbReference type="InterPro" id="IPR052360">
    <property type="entry name" value="Transcr_Regulatory_Proteins"/>
</dbReference>
<dbReference type="EMBL" id="KZ824313">
    <property type="protein sequence ID" value="RAL08520.1"/>
    <property type="molecule type" value="Genomic_DNA"/>
</dbReference>
<evidence type="ECO:0000256" key="4">
    <source>
        <dbReference type="ARBA" id="ARBA00023125"/>
    </source>
</evidence>
<keyword evidence="6" id="KW-0539">Nucleus</keyword>
<dbReference type="InterPro" id="IPR021858">
    <property type="entry name" value="Fun_TF"/>
</dbReference>
<proteinExistence type="predicted"/>
<dbReference type="VEuPathDB" id="FungiDB:BO97DRAFT_408322"/>
<keyword evidence="8" id="KW-1185">Reference proteome</keyword>
<evidence type="ECO:0000313" key="7">
    <source>
        <dbReference type="EMBL" id="RAL08520.1"/>
    </source>
</evidence>
<evidence type="ECO:0000256" key="3">
    <source>
        <dbReference type="ARBA" id="ARBA00023015"/>
    </source>
</evidence>
<evidence type="ECO:0000256" key="1">
    <source>
        <dbReference type="ARBA" id="ARBA00022723"/>
    </source>
</evidence>
<keyword evidence="4" id="KW-0238">DNA-binding</keyword>
<keyword evidence="2" id="KW-0862">Zinc</keyword>
<keyword evidence="5" id="KW-0804">Transcription</keyword>
<dbReference type="GO" id="GO:0046872">
    <property type="term" value="F:metal ion binding"/>
    <property type="evidence" value="ECO:0007669"/>
    <property type="project" value="UniProtKB-KW"/>
</dbReference>
<dbReference type="RefSeq" id="XP_025547674.1">
    <property type="nucleotide sequence ID" value="XM_025695827.1"/>
</dbReference>
<dbReference type="PANTHER" id="PTHR36206:SF16">
    <property type="entry name" value="TRANSCRIPTION FACTOR DOMAIN-CONTAINING PROTEIN-RELATED"/>
    <property type="match status" value="1"/>
</dbReference>
<sequence>MANQEPAVCHAVIALGAAHQDIIFRGLHLFPSSERKRGVWYLYSLEESARAFELLRRRNTQDPQMRQVMLLCCLLFVFLNLVQRDYDTAFRHLRAGLQVLTELNSSGLPLFGTSAHIPVDPCLLAAFAQLETQSTHFSVINLQLWDHQLEFSQPRDNESDLLHQSVDERRRMIEPLINAMFKFFKRCWTESESEIASHYGELQSIQTRLISEVHRATLSFAKFYAVRYASLTRKQQRGADLIRLCLLTQSVGLRTSLIHNNPELLLPFTPDYAALLSQSKKIIAQFPDRPTVMVDTGVILPLYIVADACQDLTLRWEAIQVLRDWPHYEGPYDSVLVSIILAERCRVQMRARVHNELRALLDNEQLSHAAFESMVEAELRAQMRIVISQRGDGDDTRPVGSQTQTEADVEAEFSQAMSLECQKWTCIRRIKKLKE</sequence>
<evidence type="ECO:0000256" key="5">
    <source>
        <dbReference type="ARBA" id="ARBA00023163"/>
    </source>
</evidence>